<evidence type="ECO:0000259" key="1">
    <source>
        <dbReference type="PROSITE" id="PS50943"/>
    </source>
</evidence>
<dbReference type="PROSITE" id="PS50943">
    <property type="entry name" value="HTH_CROC1"/>
    <property type="match status" value="1"/>
</dbReference>
<dbReference type="CDD" id="cd00093">
    <property type="entry name" value="HTH_XRE"/>
    <property type="match status" value="1"/>
</dbReference>
<evidence type="ECO:0000313" key="3">
    <source>
        <dbReference type="Proteomes" id="UP000634308"/>
    </source>
</evidence>
<accession>A0ABQ2S0C3</accession>
<gene>
    <name evidence="2" type="ORF">GCM10008959_40870</name>
</gene>
<reference evidence="3" key="1">
    <citation type="journal article" date="2019" name="Int. J. Syst. Evol. Microbiol.">
        <title>The Global Catalogue of Microorganisms (GCM) 10K type strain sequencing project: providing services to taxonomists for standard genome sequencing and annotation.</title>
        <authorList>
            <consortium name="The Broad Institute Genomics Platform"/>
            <consortium name="The Broad Institute Genome Sequencing Center for Infectious Disease"/>
            <person name="Wu L."/>
            <person name="Ma J."/>
        </authorList>
    </citation>
    <scope>NUCLEOTIDE SEQUENCE [LARGE SCALE GENOMIC DNA]</scope>
    <source>
        <strain evidence="3">JCM 31404</strain>
    </source>
</reference>
<dbReference type="SUPFAM" id="SSF47413">
    <property type="entry name" value="lambda repressor-like DNA-binding domains"/>
    <property type="match status" value="1"/>
</dbReference>
<proteinExistence type="predicted"/>
<dbReference type="InterPro" id="IPR010982">
    <property type="entry name" value="Lambda_DNA-bd_dom_sf"/>
</dbReference>
<dbReference type="InterPro" id="IPR001387">
    <property type="entry name" value="Cro/C1-type_HTH"/>
</dbReference>
<dbReference type="Proteomes" id="UP000634308">
    <property type="component" value="Unassembled WGS sequence"/>
</dbReference>
<evidence type="ECO:0000313" key="2">
    <source>
        <dbReference type="EMBL" id="GGR75651.1"/>
    </source>
</evidence>
<name>A0ABQ2S0C3_9DEIO</name>
<sequence length="47" mass="5143">MTLEDLSEASGITWSYIAQVEVGRRNVGVDNMHVLAQGLGLTLRDLL</sequence>
<dbReference type="Gene3D" id="1.10.260.40">
    <property type="entry name" value="lambda repressor-like DNA-binding domains"/>
    <property type="match status" value="1"/>
</dbReference>
<keyword evidence="3" id="KW-1185">Reference proteome</keyword>
<organism evidence="2 3">
    <name type="scientific">Deinococcus seoulensis</name>
    <dbReference type="NCBI Taxonomy" id="1837379"/>
    <lineage>
        <taxon>Bacteria</taxon>
        <taxon>Thermotogati</taxon>
        <taxon>Deinococcota</taxon>
        <taxon>Deinococci</taxon>
        <taxon>Deinococcales</taxon>
        <taxon>Deinococcaceae</taxon>
        <taxon>Deinococcus</taxon>
    </lineage>
</organism>
<dbReference type="Pfam" id="PF01381">
    <property type="entry name" value="HTH_3"/>
    <property type="match status" value="1"/>
</dbReference>
<comment type="caution">
    <text evidence="2">The sequence shown here is derived from an EMBL/GenBank/DDBJ whole genome shotgun (WGS) entry which is preliminary data.</text>
</comment>
<protein>
    <recommendedName>
        <fullName evidence="1">HTH cro/C1-type domain-containing protein</fullName>
    </recommendedName>
</protein>
<feature type="domain" description="HTH cro/C1-type" evidence="1">
    <location>
        <begin position="1"/>
        <end position="46"/>
    </location>
</feature>
<dbReference type="EMBL" id="BMQM01000057">
    <property type="protein sequence ID" value="GGR75651.1"/>
    <property type="molecule type" value="Genomic_DNA"/>
</dbReference>